<reference evidence="2 3" key="3">
    <citation type="journal article" date="2014" name="J. Ind. Microbiol. Biotechnol.">
        <title>Genome mining of the Streptomyces avermitilis genome and development of genome-minimized hosts for heterologous expression of biosynthetic gene clusters.</title>
        <authorList>
            <person name="Ikeda H."/>
            <person name="Shin-ya K."/>
            <person name="Omura S."/>
        </authorList>
    </citation>
    <scope>NUCLEOTIDE SEQUENCE [LARGE SCALE GENOMIC DNA]</scope>
    <source>
        <strain evidence="3">ATCC 31267 / DSM 46492 / JCM 5070 / NBRC 14893 / NCIMB 12804 / NRRL 8165 / MA-4680</strain>
    </source>
</reference>
<keyword evidence="3" id="KW-1185">Reference proteome</keyword>
<evidence type="ECO:0000313" key="3">
    <source>
        <dbReference type="Proteomes" id="UP000000428"/>
    </source>
</evidence>
<dbReference type="HOGENOM" id="CLU_1304265_0_0_11"/>
<dbReference type="EMBL" id="BA000030">
    <property type="protein sequence ID" value="BAC73574.1"/>
    <property type="molecule type" value="Genomic_DNA"/>
</dbReference>
<reference evidence="2 3" key="1">
    <citation type="journal article" date="2001" name="Proc. Natl. Acad. Sci. U.S.A.">
        <title>Genome sequence of an industrial microorganism Streptomyces avermitilis: deducing the ability of producing secondary metabolites.</title>
        <authorList>
            <person name="Omura S."/>
            <person name="Ikeda H."/>
            <person name="Ishikawa J."/>
            <person name="Hanamoto A."/>
            <person name="Takahashi C."/>
            <person name="Shinose M."/>
            <person name="Takahashi Y."/>
            <person name="Horikawa H."/>
            <person name="Nakazawa H."/>
            <person name="Osonoe T."/>
            <person name="Kikuchi H."/>
            <person name="Shiba T."/>
            <person name="Sakaki Y."/>
            <person name="Hattori M."/>
        </authorList>
    </citation>
    <scope>NUCLEOTIDE SEQUENCE [LARGE SCALE GENOMIC DNA]</scope>
    <source>
        <strain evidence="3">ATCC 31267 / DSM 46492 / JCM 5070 / NBRC 14893 / NCIMB 12804 / NRRL 8165 / MA-4680</strain>
    </source>
</reference>
<feature type="region of interest" description="Disordered" evidence="1">
    <location>
        <begin position="1"/>
        <end position="28"/>
    </location>
</feature>
<dbReference type="AlphaFoldDB" id="Q82B43"/>
<dbReference type="KEGG" id="sma:SAVERM_5862"/>
<proteinExistence type="predicted"/>
<sequence length="211" mass="23034">MQPVRREPPTAGCGSPGHSGEPRPGPMGKRTPLSYRWLYLKQTPIGLYAFFPVWKVIQLPPVVPWTSNFLPEYFAYAFRVPYLPRGTSLEPLTVILRDFVTSQPTPTLMAPLVASICFESVVLTASVWSMRSIIAPRPEASASGVFPHEVPMDRTLISLSASQPPPIFDTCASAVVAAASRGAACTVAFTPIRPRVIAATAAPRRIVWNFN</sequence>
<dbReference type="Proteomes" id="UP000000428">
    <property type="component" value="Chromosome"/>
</dbReference>
<name>Q82B43_STRAW</name>
<reference evidence="2 3" key="2">
    <citation type="journal article" date="2003" name="Nat. Biotechnol.">
        <title>Complete genome sequence and comparative analysis of the industrial microorganism Streptomyces avermitilis.</title>
        <authorList>
            <person name="Ikeda H."/>
            <person name="Ishikawa J."/>
            <person name="Hanamoto A."/>
            <person name="Shinose M."/>
            <person name="Kikuchi H."/>
            <person name="Shiba T."/>
            <person name="Sakaki Y."/>
            <person name="Hattori M."/>
            <person name="Omura S."/>
        </authorList>
    </citation>
    <scope>NUCLEOTIDE SEQUENCE [LARGE SCALE GENOMIC DNA]</scope>
    <source>
        <strain evidence="3">ATCC 31267 / DSM 46492 / JCM 5070 / NBRC 14893 / NCIMB 12804 / NRRL 8165 / MA-4680</strain>
    </source>
</reference>
<evidence type="ECO:0000313" key="2">
    <source>
        <dbReference type="EMBL" id="BAC73574.1"/>
    </source>
</evidence>
<gene>
    <name evidence="2" type="ORF">SAVERM_5862</name>
</gene>
<evidence type="ECO:0000256" key="1">
    <source>
        <dbReference type="SAM" id="MobiDB-lite"/>
    </source>
</evidence>
<organism evidence="2 3">
    <name type="scientific">Streptomyces avermitilis (strain ATCC 31267 / DSM 46492 / JCM 5070 / NBRC 14893 / NCIMB 12804 / NRRL 8165 / MA-4680)</name>
    <dbReference type="NCBI Taxonomy" id="227882"/>
    <lineage>
        <taxon>Bacteria</taxon>
        <taxon>Bacillati</taxon>
        <taxon>Actinomycetota</taxon>
        <taxon>Actinomycetes</taxon>
        <taxon>Kitasatosporales</taxon>
        <taxon>Streptomycetaceae</taxon>
        <taxon>Streptomyces</taxon>
    </lineage>
</organism>
<protein>
    <submittedName>
        <fullName evidence="2">Uncharacterized protein</fullName>
    </submittedName>
</protein>
<accession>Q82B43</accession>